<accession>A0ABU1H0K8</accession>
<dbReference type="EMBL" id="JARWAN010000003">
    <property type="protein sequence ID" value="MDR5897855.1"/>
    <property type="molecule type" value="Genomic_DNA"/>
</dbReference>
<feature type="compositionally biased region" description="Low complexity" evidence="1">
    <location>
        <begin position="156"/>
        <end position="168"/>
    </location>
</feature>
<evidence type="ECO:0000256" key="2">
    <source>
        <dbReference type="SAM" id="SignalP"/>
    </source>
</evidence>
<comment type="caution">
    <text evidence="3">The sequence shown here is derived from an EMBL/GenBank/DDBJ whole genome shotgun (WGS) entry which is preliminary data.</text>
</comment>
<proteinExistence type="predicted"/>
<evidence type="ECO:0000313" key="3">
    <source>
        <dbReference type="EMBL" id="MDR5897855.1"/>
    </source>
</evidence>
<dbReference type="RefSeq" id="WP_309654778.1">
    <property type="nucleotide sequence ID" value="NZ_JARWAN010000003.1"/>
</dbReference>
<feature type="region of interest" description="Disordered" evidence="1">
    <location>
        <begin position="156"/>
        <end position="195"/>
    </location>
</feature>
<feature type="signal peptide" evidence="2">
    <location>
        <begin position="1"/>
        <end position="25"/>
    </location>
</feature>
<protein>
    <recommendedName>
        <fullName evidence="5">Peptidase C-terminal archaeal/bacterial domain-containing protein</fullName>
    </recommendedName>
</protein>
<dbReference type="Proteomes" id="UP001254564">
    <property type="component" value="Unassembled WGS sequence"/>
</dbReference>
<reference evidence="3 4" key="1">
    <citation type="submission" date="2023-04" db="EMBL/GenBank/DDBJ databases">
        <title>A long-awaited taxogenomic arrangement of the family Halomonadaceae.</title>
        <authorList>
            <person name="De La Haba R."/>
            <person name="Chuvochina M."/>
            <person name="Wittouck S."/>
            <person name="Arahal D.R."/>
            <person name="Sanchez-Porro C."/>
            <person name="Hugenholtz P."/>
            <person name="Ventosa A."/>
        </authorList>
    </citation>
    <scope>NUCLEOTIDE SEQUENCE [LARGE SCALE GENOMIC DNA]</scope>
    <source>
        <strain evidence="3 4">DSM 21020</strain>
    </source>
</reference>
<keyword evidence="2" id="KW-0732">Signal</keyword>
<name>A0ABU1H0K8_9GAMM</name>
<keyword evidence="4" id="KW-1185">Reference proteome</keyword>
<dbReference type="Gene3D" id="2.60.120.380">
    <property type="match status" value="1"/>
</dbReference>
<feature type="chain" id="PRO_5046314269" description="Peptidase C-terminal archaeal/bacterial domain-containing protein" evidence="2">
    <location>
        <begin position="26"/>
        <end position="222"/>
    </location>
</feature>
<gene>
    <name evidence="3" type="ORF">QC823_02440</name>
</gene>
<organism evidence="3 4">
    <name type="scientific">Vreelandella vilamensis</name>
    <dbReference type="NCBI Taxonomy" id="531309"/>
    <lineage>
        <taxon>Bacteria</taxon>
        <taxon>Pseudomonadati</taxon>
        <taxon>Pseudomonadota</taxon>
        <taxon>Gammaproteobacteria</taxon>
        <taxon>Oceanospirillales</taxon>
        <taxon>Halomonadaceae</taxon>
        <taxon>Vreelandella</taxon>
    </lineage>
</organism>
<evidence type="ECO:0000313" key="4">
    <source>
        <dbReference type="Proteomes" id="UP001254564"/>
    </source>
</evidence>
<evidence type="ECO:0000256" key="1">
    <source>
        <dbReference type="SAM" id="MobiDB-lite"/>
    </source>
</evidence>
<sequence length="222" mass="24239">MDCKYRISPLLFAPLLLLSATSVIALDWEKEPISGTVNLNVNFYPDPHTIALAAGGSRSASEVGAHCRGYVSSSPDVDLNYQAGNHMLSIYAESRDDITLVVFDAAGNWHCNDDSSGTNPALQWQNPPSGNYNIWVGSYDASGDYPQSTLYISEKMPSSDSSSASVGSIEWGDNTSDWANDGECDDPRFDGPGVNSHNVIEDRYHDANDCRALYEQGQIYLR</sequence>
<evidence type="ECO:0008006" key="5">
    <source>
        <dbReference type="Google" id="ProtNLM"/>
    </source>
</evidence>